<name>A0A6G1J2S0_9PLEO</name>
<dbReference type="Proteomes" id="UP000799291">
    <property type="component" value="Unassembled WGS sequence"/>
</dbReference>
<sequence>MDRRQRARFECWQAAFPRLHEMAREWKEASFESRKMAWRFGLEFLTEGQVEEAIVVCEEQRERLIANMPEGRRQRMGARNDNTYQASRSHNPLNNHRGGMHISSPFSRTSIPSTTTTTKLNPHTHKTPQSYKISPSNNLSKLSKTLTTTLKIATSKLLLPRSTYDRKQQDAKFEQFMCSLLECGTTGIPDIPPGLDIALLAEAQQARIRTYQKGCQAHVRWMRGQGLERERMEVPRWKYETAQELRWE</sequence>
<dbReference type="EMBL" id="MU005580">
    <property type="protein sequence ID" value="KAF2684816.1"/>
    <property type="molecule type" value="Genomic_DNA"/>
</dbReference>
<keyword evidence="3" id="KW-1185">Reference proteome</keyword>
<evidence type="ECO:0000313" key="3">
    <source>
        <dbReference type="Proteomes" id="UP000799291"/>
    </source>
</evidence>
<feature type="region of interest" description="Disordered" evidence="1">
    <location>
        <begin position="103"/>
        <end position="136"/>
    </location>
</feature>
<gene>
    <name evidence="2" type="ORF">K458DRAFT_450812</name>
</gene>
<organism evidence="2 3">
    <name type="scientific">Lentithecium fluviatile CBS 122367</name>
    <dbReference type="NCBI Taxonomy" id="1168545"/>
    <lineage>
        <taxon>Eukaryota</taxon>
        <taxon>Fungi</taxon>
        <taxon>Dikarya</taxon>
        <taxon>Ascomycota</taxon>
        <taxon>Pezizomycotina</taxon>
        <taxon>Dothideomycetes</taxon>
        <taxon>Pleosporomycetidae</taxon>
        <taxon>Pleosporales</taxon>
        <taxon>Massarineae</taxon>
        <taxon>Lentitheciaceae</taxon>
        <taxon>Lentithecium</taxon>
    </lineage>
</organism>
<evidence type="ECO:0000256" key="1">
    <source>
        <dbReference type="SAM" id="MobiDB-lite"/>
    </source>
</evidence>
<reference evidence="2" key="1">
    <citation type="journal article" date="2020" name="Stud. Mycol.">
        <title>101 Dothideomycetes genomes: a test case for predicting lifestyles and emergence of pathogens.</title>
        <authorList>
            <person name="Haridas S."/>
            <person name="Albert R."/>
            <person name="Binder M."/>
            <person name="Bloem J."/>
            <person name="Labutti K."/>
            <person name="Salamov A."/>
            <person name="Andreopoulos B."/>
            <person name="Baker S."/>
            <person name="Barry K."/>
            <person name="Bills G."/>
            <person name="Bluhm B."/>
            <person name="Cannon C."/>
            <person name="Castanera R."/>
            <person name="Culley D."/>
            <person name="Daum C."/>
            <person name="Ezra D."/>
            <person name="Gonzalez J."/>
            <person name="Henrissat B."/>
            <person name="Kuo A."/>
            <person name="Liang C."/>
            <person name="Lipzen A."/>
            <person name="Lutzoni F."/>
            <person name="Magnuson J."/>
            <person name="Mondo S."/>
            <person name="Nolan M."/>
            <person name="Ohm R."/>
            <person name="Pangilinan J."/>
            <person name="Park H.-J."/>
            <person name="Ramirez L."/>
            <person name="Alfaro M."/>
            <person name="Sun H."/>
            <person name="Tritt A."/>
            <person name="Yoshinaga Y."/>
            <person name="Zwiers L.-H."/>
            <person name="Turgeon B."/>
            <person name="Goodwin S."/>
            <person name="Spatafora J."/>
            <person name="Crous P."/>
            <person name="Grigoriev I."/>
        </authorList>
    </citation>
    <scope>NUCLEOTIDE SEQUENCE</scope>
    <source>
        <strain evidence="2">CBS 122367</strain>
    </source>
</reference>
<dbReference type="AlphaFoldDB" id="A0A6G1J2S0"/>
<proteinExistence type="predicted"/>
<evidence type="ECO:0000313" key="2">
    <source>
        <dbReference type="EMBL" id="KAF2684816.1"/>
    </source>
</evidence>
<feature type="compositionally biased region" description="Low complexity" evidence="1">
    <location>
        <begin position="103"/>
        <end position="121"/>
    </location>
</feature>
<accession>A0A6G1J2S0</accession>
<protein>
    <submittedName>
        <fullName evidence="2">Uncharacterized protein</fullName>
    </submittedName>
</protein>